<comment type="caution">
    <text evidence="1">The sequence shown here is derived from an EMBL/GenBank/DDBJ whole genome shotgun (WGS) entry which is preliminary data.</text>
</comment>
<evidence type="ECO:0000313" key="1">
    <source>
        <dbReference type="EMBL" id="KAA6386660.1"/>
    </source>
</evidence>
<proteinExistence type="predicted"/>
<organism evidence="1 2">
    <name type="scientific">Streblomastix strix</name>
    <dbReference type="NCBI Taxonomy" id="222440"/>
    <lineage>
        <taxon>Eukaryota</taxon>
        <taxon>Metamonada</taxon>
        <taxon>Preaxostyla</taxon>
        <taxon>Oxymonadida</taxon>
        <taxon>Streblomastigidae</taxon>
        <taxon>Streblomastix</taxon>
    </lineage>
</organism>
<accession>A0A5J4VW27</accession>
<dbReference type="EMBL" id="SNRW01004705">
    <property type="protein sequence ID" value="KAA6386660.1"/>
    <property type="molecule type" value="Genomic_DNA"/>
</dbReference>
<evidence type="ECO:0000313" key="2">
    <source>
        <dbReference type="Proteomes" id="UP000324800"/>
    </source>
</evidence>
<dbReference type="Proteomes" id="UP000324800">
    <property type="component" value="Unassembled WGS sequence"/>
</dbReference>
<name>A0A5J4VW27_9EUKA</name>
<gene>
    <name evidence="1" type="ORF">EZS28_017814</name>
</gene>
<sequence>MIEGWACAGLDAGIATLSILQTLEGYITMAELRFVQGMQKKSVTFWLEAQTTFSRLFLHGPIFIIPPMIQYSVQVKIIAIFKRIVRFLFCFGPEFIGQHLSLIDAYLTMEFDSQPNHVASSDPEAYQPQQLIEQLYSPQTSLFSPLSTLSQSSSSSQQTPITNYTPLMATADYYASSKQEKTPPVLQHRSPITASKAPLINQNSPIHHDLLILKNCLPNVKDVKKRAFFRVSDIYPGIGWIGYQGYQQLQFAPIEDDQNTSILFLFCILFILIISSHQEEN</sequence>
<reference evidence="1 2" key="1">
    <citation type="submission" date="2019-03" db="EMBL/GenBank/DDBJ databases">
        <title>Single cell metagenomics reveals metabolic interactions within the superorganism composed of flagellate Streblomastix strix and complex community of Bacteroidetes bacteria on its surface.</title>
        <authorList>
            <person name="Treitli S.C."/>
            <person name="Kolisko M."/>
            <person name="Husnik F."/>
            <person name="Keeling P."/>
            <person name="Hampl V."/>
        </authorList>
    </citation>
    <scope>NUCLEOTIDE SEQUENCE [LARGE SCALE GENOMIC DNA]</scope>
    <source>
        <strain evidence="1">ST1C</strain>
    </source>
</reference>
<protein>
    <submittedName>
        <fullName evidence="1">Uncharacterized protein</fullName>
    </submittedName>
</protein>
<dbReference type="AlphaFoldDB" id="A0A5J4VW27"/>
<dbReference type="OrthoDB" id="18070at2759"/>